<dbReference type="EMBL" id="JACIBY010000031">
    <property type="protein sequence ID" value="MBB3842252.1"/>
    <property type="molecule type" value="Genomic_DNA"/>
</dbReference>
<organism evidence="1 2">
    <name type="scientific">Runella defluvii</name>
    <dbReference type="NCBI Taxonomy" id="370973"/>
    <lineage>
        <taxon>Bacteria</taxon>
        <taxon>Pseudomonadati</taxon>
        <taxon>Bacteroidota</taxon>
        <taxon>Cytophagia</taxon>
        <taxon>Cytophagales</taxon>
        <taxon>Spirosomataceae</taxon>
        <taxon>Runella</taxon>
    </lineage>
</organism>
<gene>
    <name evidence="1" type="ORF">FHS57_006283</name>
</gene>
<sequence>MEKLIKLSQNIDALMDVFQVKTISHSHHLENLLTVQPVPLKESYQEIFDMLLSEIQDKGDQWNEEELKMKFLAFLFFISEMEEKGKIQAFYERPLSMVIQGHRINLKTDCMLATPLGKNTPKEPYFFLQEFKKGKGDKFDPEAQMLAAMLIAQNINQEKGIHRPIYGAYIVGRNWNFAVLTHNEYCRSRQYDATDKTTLLQIVFILRKLKELILAPAP</sequence>
<dbReference type="AlphaFoldDB" id="A0A7W6EU58"/>
<accession>A0A7W6EU58</accession>
<protein>
    <submittedName>
        <fullName evidence="1">Uncharacterized protein</fullName>
    </submittedName>
</protein>
<proteinExistence type="predicted"/>
<evidence type="ECO:0000313" key="1">
    <source>
        <dbReference type="EMBL" id="MBB3842252.1"/>
    </source>
</evidence>
<dbReference type="RefSeq" id="WP_183980489.1">
    <property type="nucleotide sequence ID" value="NZ_JACIBY010000031.1"/>
</dbReference>
<name>A0A7W6EU58_9BACT</name>
<keyword evidence="2" id="KW-1185">Reference proteome</keyword>
<comment type="caution">
    <text evidence="1">The sequence shown here is derived from an EMBL/GenBank/DDBJ whole genome shotgun (WGS) entry which is preliminary data.</text>
</comment>
<evidence type="ECO:0000313" key="2">
    <source>
        <dbReference type="Proteomes" id="UP000541352"/>
    </source>
</evidence>
<dbReference type="Proteomes" id="UP000541352">
    <property type="component" value="Unassembled WGS sequence"/>
</dbReference>
<reference evidence="1 2" key="1">
    <citation type="submission" date="2020-08" db="EMBL/GenBank/DDBJ databases">
        <title>Genomic Encyclopedia of Type Strains, Phase IV (KMG-IV): sequencing the most valuable type-strain genomes for metagenomic binning, comparative biology and taxonomic classification.</title>
        <authorList>
            <person name="Goeker M."/>
        </authorList>
    </citation>
    <scope>NUCLEOTIDE SEQUENCE [LARGE SCALE GENOMIC DNA]</scope>
    <source>
        <strain evidence="1 2">DSM 17976</strain>
    </source>
</reference>